<feature type="domain" description="DUF3502" evidence="3">
    <location>
        <begin position="450"/>
        <end position="518"/>
    </location>
</feature>
<evidence type="ECO:0000256" key="1">
    <source>
        <dbReference type="SAM" id="Coils"/>
    </source>
</evidence>
<gene>
    <name evidence="4" type="ordered locus">Mahau_2675</name>
</gene>
<dbReference type="InterPro" id="IPR050490">
    <property type="entry name" value="Bact_solute-bd_prot1"/>
</dbReference>
<evidence type="ECO:0000313" key="5">
    <source>
        <dbReference type="Proteomes" id="UP000008457"/>
    </source>
</evidence>
<proteinExistence type="predicted"/>
<dbReference type="PANTHER" id="PTHR43649:SF17">
    <property type="entry name" value="ABC TRANSPORTER SOLUTE BINDING PROTEIN-SUGAR TRANSPORT"/>
    <property type="match status" value="1"/>
</dbReference>
<dbReference type="InterPro" id="IPR022627">
    <property type="entry name" value="DUF3502"/>
</dbReference>
<name>F3ZYP3_MAHA5</name>
<sequence>MRMIKKIVGFSLVSLLILSLLLSGCAKKEASTDNGKPAGSEGTPSSTGSDVAKPENQPVTLTWYQPISPPPDLQMVEDELNKQLKEKLPNTTLKLEFIDPGSYVDKMNMMMSAQQEMDIVWTSNWSNPYVPNVMKGAYKAIDDLVDKYMPKTKAAMPQYVWDSVKVNGKIYGVPNYQIIATPWGIRVVKELMDKYGLDVDNVKKLEDLEPFFEKLKANEPGIYPISVGTSKGGNNFRQVIPELAKYETIAGAPEFVACVDRTNNDLKVVNEYKLPEYKEFLAFVRDWYEKGYIRQDIASVTDESADVRNHKYAVFVPVVKPGGAVEMSSKDGIEYVEKILTEPWVPQAGGQPTINAISSTSKNPERAAMLLELVNTDKEFFNTLCFGIENVHYKKIQDNPVIVEPVPDSKYNPGVDWRFGNVFNAYYRKGQQPGTWEETDKLNREAKVSPMLGFTLNPDPIKNEIAAVTSVVNEYRILEKGAIDDWEAKLAEFQAKLDTAGAERIVQEVQRQLDEWKKTK</sequence>
<dbReference type="PANTHER" id="PTHR43649">
    <property type="entry name" value="ARABINOSE-BINDING PROTEIN-RELATED"/>
    <property type="match status" value="1"/>
</dbReference>
<keyword evidence="1" id="KW-0175">Coiled coil</keyword>
<organism evidence="4 5">
    <name type="scientific">Mahella australiensis (strain DSM 15567 / CIP 107919 / 50-1 BON)</name>
    <dbReference type="NCBI Taxonomy" id="697281"/>
    <lineage>
        <taxon>Bacteria</taxon>
        <taxon>Bacillati</taxon>
        <taxon>Bacillota</taxon>
        <taxon>Clostridia</taxon>
        <taxon>Thermoanaerobacterales</taxon>
        <taxon>Thermoanaerobacterales Family IV. Incertae Sedis</taxon>
        <taxon>Mahella</taxon>
    </lineage>
</organism>
<feature type="coiled-coil region" evidence="1">
    <location>
        <begin position="483"/>
        <end position="519"/>
    </location>
</feature>
<reference evidence="5" key="1">
    <citation type="submission" date="2010-11" db="EMBL/GenBank/DDBJ databases">
        <title>The complete genome of Mahella australiensis DSM 15567.</title>
        <authorList>
            <consortium name="US DOE Joint Genome Institute (JGI-PGF)"/>
            <person name="Lucas S."/>
            <person name="Copeland A."/>
            <person name="Lapidus A."/>
            <person name="Bruce D."/>
            <person name="Goodwin L."/>
            <person name="Pitluck S."/>
            <person name="Kyrpides N."/>
            <person name="Mavromatis K."/>
            <person name="Pagani I."/>
            <person name="Ivanova N."/>
            <person name="Teshima H."/>
            <person name="Brettin T."/>
            <person name="Detter J.C."/>
            <person name="Han C."/>
            <person name="Tapia R."/>
            <person name="Land M."/>
            <person name="Hauser L."/>
            <person name="Markowitz V."/>
            <person name="Cheng J.-F."/>
            <person name="Hugenholtz P."/>
            <person name="Woyke T."/>
            <person name="Wu D."/>
            <person name="Spring S."/>
            <person name="Pukall R."/>
            <person name="Steenblock K."/>
            <person name="Schneider S."/>
            <person name="Klenk H.-P."/>
            <person name="Eisen J.A."/>
        </authorList>
    </citation>
    <scope>NUCLEOTIDE SEQUENCE [LARGE SCALE GENOMIC DNA]</scope>
    <source>
        <strain evidence="5">DSM 15567 / CIP 107919 / 50-1 BON</strain>
    </source>
</reference>
<dbReference type="eggNOG" id="COG1653">
    <property type="taxonomic scope" value="Bacteria"/>
</dbReference>
<evidence type="ECO:0000259" key="3">
    <source>
        <dbReference type="Pfam" id="PF12010"/>
    </source>
</evidence>
<dbReference type="AlphaFoldDB" id="F3ZYP3"/>
<protein>
    <submittedName>
        <fullName evidence="4">Extracellular solute-binding protein family 1</fullName>
    </submittedName>
</protein>
<evidence type="ECO:0000313" key="4">
    <source>
        <dbReference type="EMBL" id="AEE97811.1"/>
    </source>
</evidence>
<dbReference type="RefSeq" id="WP_013782234.1">
    <property type="nucleotide sequence ID" value="NC_015520.1"/>
</dbReference>
<dbReference type="Pfam" id="PF12010">
    <property type="entry name" value="DUF3502"/>
    <property type="match status" value="1"/>
</dbReference>
<dbReference type="STRING" id="697281.Mahau_2675"/>
<dbReference type="PROSITE" id="PS51257">
    <property type="entry name" value="PROKAR_LIPOPROTEIN"/>
    <property type="match status" value="1"/>
</dbReference>
<accession>F3ZYP3</accession>
<evidence type="ECO:0000256" key="2">
    <source>
        <dbReference type="SAM" id="MobiDB-lite"/>
    </source>
</evidence>
<dbReference type="Proteomes" id="UP000008457">
    <property type="component" value="Chromosome"/>
</dbReference>
<dbReference type="OrthoDB" id="2636783at2"/>
<reference evidence="4 5" key="2">
    <citation type="journal article" date="2011" name="Stand. Genomic Sci.">
        <title>Complete genome sequence of Mahella australiensis type strain (50-1 BON).</title>
        <authorList>
            <person name="Sikorski J."/>
            <person name="Teshima H."/>
            <person name="Nolan M."/>
            <person name="Lucas S."/>
            <person name="Hammon N."/>
            <person name="Deshpande S."/>
            <person name="Cheng J.F."/>
            <person name="Pitluck S."/>
            <person name="Liolios K."/>
            <person name="Pagani I."/>
            <person name="Ivanova N."/>
            <person name="Huntemann M."/>
            <person name="Mavromatis K."/>
            <person name="Ovchinikova G."/>
            <person name="Pati A."/>
            <person name="Tapia R."/>
            <person name="Han C."/>
            <person name="Goodwin L."/>
            <person name="Chen A."/>
            <person name="Palaniappan K."/>
            <person name="Land M."/>
            <person name="Hauser L."/>
            <person name="Ngatchou-Djao O.D."/>
            <person name="Rohde M."/>
            <person name="Pukall R."/>
            <person name="Spring S."/>
            <person name="Abt B."/>
            <person name="Goker M."/>
            <person name="Detter J.C."/>
            <person name="Woyke T."/>
            <person name="Bristow J."/>
            <person name="Markowitz V."/>
            <person name="Hugenholtz P."/>
            <person name="Eisen J.A."/>
            <person name="Kyrpides N.C."/>
            <person name="Klenk H.P."/>
            <person name="Lapidus A."/>
        </authorList>
    </citation>
    <scope>NUCLEOTIDE SEQUENCE [LARGE SCALE GENOMIC DNA]</scope>
    <source>
        <strain evidence="5">DSM 15567 / CIP 107919 / 50-1 BON</strain>
    </source>
</reference>
<keyword evidence="5" id="KW-1185">Reference proteome</keyword>
<dbReference type="HOGENOM" id="CLU_037301_1_0_9"/>
<dbReference type="Gene3D" id="3.40.190.10">
    <property type="entry name" value="Periplasmic binding protein-like II"/>
    <property type="match status" value="2"/>
</dbReference>
<dbReference type="SUPFAM" id="SSF53850">
    <property type="entry name" value="Periplasmic binding protein-like II"/>
    <property type="match status" value="1"/>
</dbReference>
<dbReference type="KEGG" id="mas:Mahau_2675"/>
<feature type="region of interest" description="Disordered" evidence="2">
    <location>
        <begin position="29"/>
        <end position="54"/>
    </location>
</feature>
<dbReference type="EMBL" id="CP002360">
    <property type="protein sequence ID" value="AEE97811.1"/>
    <property type="molecule type" value="Genomic_DNA"/>
</dbReference>